<organism evidence="1">
    <name type="scientific">candidate division WOR-3 bacterium</name>
    <dbReference type="NCBI Taxonomy" id="2052148"/>
    <lineage>
        <taxon>Bacteria</taxon>
        <taxon>Bacteria division WOR-3</taxon>
    </lineage>
</organism>
<reference evidence="1" key="1">
    <citation type="journal article" date="2020" name="mSystems">
        <title>Genome- and Community-Level Interaction Insights into Carbon Utilization and Element Cycling Functions of Hydrothermarchaeota in Hydrothermal Sediment.</title>
        <authorList>
            <person name="Zhou Z."/>
            <person name="Liu Y."/>
            <person name="Xu W."/>
            <person name="Pan J."/>
            <person name="Luo Z.H."/>
            <person name="Li M."/>
        </authorList>
    </citation>
    <scope>NUCLEOTIDE SEQUENCE [LARGE SCALE GENOMIC DNA]</scope>
    <source>
        <strain evidence="1">SpSt-1182</strain>
    </source>
</reference>
<evidence type="ECO:0008006" key="2">
    <source>
        <dbReference type="Google" id="ProtNLM"/>
    </source>
</evidence>
<dbReference type="EMBL" id="DSBX01000072">
    <property type="protein sequence ID" value="HDQ99033.1"/>
    <property type="molecule type" value="Genomic_DNA"/>
</dbReference>
<comment type="caution">
    <text evidence="1">The sequence shown here is derived from an EMBL/GenBank/DDBJ whole genome shotgun (WGS) entry which is preliminary data.</text>
</comment>
<protein>
    <recommendedName>
        <fullName evidence="2">Tetratricopeptide repeat protein</fullName>
    </recommendedName>
</protein>
<sequence>MSVVAALSLCAALTVLPGLAGDRLYEQGLFEAAVTEYLRELYAGTGDPVRLRLKLAFGYAAAGETESAADEFRYLALNDTGAGP</sequence>
<dbReference type="Proteomes" id="UP000885672">
    <property type="component" value="Unassembled WGS sequence"/>
</dbReference>
<proteinExistence type="predicted"/>
<evidence type="ECO:0000313" key="1">
    <source>
        <dbReference type="EMBL" id="HDQ99033.1"/>
    </source>
</evidence>
<name>A0A7V0T4Z4_UNCW3</name>
<accession>A0A7V0T4Z4</accession>
<gene>
    <name evidence="1" type="ORF">ENN51_01920</name>
</gene>
<dbReference type="AlphaFoldDB" id="A0A7V0T4Z4"/>
<feature type="non-terminal residue" evidence="1">
    <location>
        <position position="84"/>
    </location>
</feature>